<dbReference type="STRING" id="34508.A0A4U5MU05"/>
<dbReference type="InterPro" id="IPR004245">
    <property type="entry name" value="DUF229"/>
</dbReference>
<dbReference type="InterPro" id="IPR017850">
    <property type="entry name" value="Alkaline_phosphatase_core_sf"/>
</dbReference>
<dbReference type="PANTHER" id="PTHR10974">
    <property type="entry name" value="FI08016P-RELATED"/>
    <property type="match status" value="1"/>
</dbReference>
<accession>A0A4U5MU05</accession>
<evidence type="ECO:0000256" key="1">
    <source>
        <dbReference type="SAM" id="MobiDB-lite"/>
    </source>
</evidence>
<dbReference type="EMBL" id="AZBU02000006">
    <property type="protein sequence ID" value="TKR73266.1"/>
    <property type="molecule type" value="Genomic_DNA"/>
</dbReference>
<dbReference type="Proteomes" id="UP000298663">
    <property type="component" value="Unassembled WGS sequence"/>
</dbReference>
<dbReference type="OrthoDB" id="413313at2759"/>
<reference evidence="3 4" key="1">
    <citation type="journal article" date="2015" name="Genome Biol.">
        <title>Comparative genomics of Steinernema reveals deeply conserved gene regulatory networks.</title>
        <authorList>
            <person name="Dillman A.R."/>
            <person name="Macchietto M."/>
            <person name="Porter C.F."/>
            <person name="Rogers A."/>
            <person name="Williams B."/>
            <person name="Antoshechkin I."/>
            <person name="Lee M.M."/>
            <person name="Goodwin Z."/>
            <person name="Lu X."/>
            <person name="Lewis E.E."/>
            <person name="Goodrich-Blair H."/>
            <person name="Stock S.P."/>
            <person name="Adams B.J."/>
            <person name="Sternberg P.W."/>
            <person name="Mortazavi A."/>
        </authorList>
    </citation>
    <scope>NUCLEOTIDE SEQUENCE [LARGE SCALE GENOMIC DNA]</scope>
    <source>
        <strain evidence="3 4">ALL</strain>
    </source>
</reference>
<dbReference type="SUPFAM" id="SSF53649">
    <property type="entry name" value="Alkaline phosphatase-like"/>
    <property type="match status" value="1"/>
</dbReference>
<evidence type="ECO:0000256" key="2">
    <source>
        <dbReference type="SAM" id="Phobius"/>
    </source>
</evidence>
<dbReference type="Pfam" id="PF02995">
    <property type="entry name" value="DUF229"/>
    <property type="match status" value="1"/>
</dbReference>
<dbReference type="AlphaFoldDB" id="A0A4U5MU05"/>
<name>A0A4U5MU05_STECR</name>
<gene>
    <name evidence="3" type="ORF">L596_020599</name>
</gene>
<keyword evidence="2" id="KW-0472">Membrane</keyword>
<proteinExistence type="predicted"/>
<keyword evidence="2" id="KW-0812">Transmembrane</keyword>
<evidence type="ECO:0000313" key="3">
    <source>
        <dbReference type="EMBL" id="TKR73266.1"/>
    </source>
</evidence>
<dbReference type="Gene3D" id="3.40.720.10">
    <property type="entry name" value="Alkaline Phosphatase, subunit A"/>
    <property type="match status" value="1"/>
</dbReference>
<keyword evidence="2" id="KW-1133">Transmembrane helix</keyword>
<protein>
    <submittedName>
        <fullName evidence="3">Uncharacterized protein</fullName>
    </submittedName>
</protein>
<feature type="transmembrane region" description="Helical" evidence="2">
    <location>
        <begin position="43"/>
        <end position="63"/>
    </location>
</feature>
<reference evidence="3 4" key="2">
    <citation type="journal article" date="2019" name="G3 (Bethesda)">
        <title>Hybrid Assembly of the Genome of the Entomopathogenic Nematode Steinernema carpocapsae Identifies the X-Chromosome.</title>
        <authorList>
            <person name="Serra L."/>
            <person name="Macchietto M."/>
            <person name="Macias-Munoz A."/>
            <person name="McGill C.J."/>
            <person name="Rodriguez I.M."/>
            <person name="Rodriguez B."/>
            <person name="Murad R."/>
            <person name="Mortazavi A."/>
        </authorList>
    </citation>
    <scope>NUCLEOTIDE SEQUENCE [LARGE SCALE GENOMIC DNA]</scope>
    <source>
        <strain evidence="3 4">ALL</strain>
    </source>
</reference>
<organism evidence="3 4">
    <name type="scientific">Steinernema carpocapsae</name>
    <name type="common">Entomopathogenic nematode</name>
    <dbReference type="NCBI Taxonomy" id="34508"/>
    <lineage>
        <taxon>Eukaryota</taxon>
        <taxon>Metazoa</taxon>
        <taxon>Ecdysozoa</taxon>
        <taxon>Nematoda</taxon>
        <taxon>Chromadorea</taxon>
        <taxon>Rhabditida</taxon>
        <taxon>Tylenchina</taxon>
        <taxon>Panagrolaimomorpha</taxon>
        <taxon>Strongyloidoidea</taxon>
        <taxon>Steinernematidae</taxon>
        <taxon>Steinernema</taxon>
    </lineage>
</organism>
<dbReference type="PANTHER" id="PTHR10974:SF75">
    <property type="entry name" value="SULFATASE DOMAIN-CONTAINING PROTEIN"/>
    <property type="match status" value="1"/>
</dbReference>
<feature type="transmembrane region" description="Helical" evidence="2">
    <location>
        <begin position="12"/>
        <end position="31"/>
    </location>
</feature>
<comment type="caution">
    <text evidence="3">The sequence shown here is derived from an EMBL/GenBank/DDBJ whole genome shotgun (WGS) entry which is preliminary data.</text>
</comment>
<evidence type="ECO:0000313" key="4">
    <source>
        <dbReference type="Proteomes" id="UP000298663"/>
    </source>
</evidence>
<feature type="region of interest" description="Disordered" evidence="1">
    <location>
        <begin position="97"/>
        <end position="120"/>
    </location>
</feature>
<keyword evidence="4" id="KW-1185">Reference proteome</keyword>
<dbReference type="CDD" id="cd16021">
    <property type="entry name" value="ALP_like"/>
    <property type="match status" value="1"/>
</dbReference>
<dbReference type="GO" id="GO:0005615">
    <property type="term" value="C:extracellular space"/>
    <property type="evidence" value="ECO:0007669"/>
    <property type="project" value="TreeGrafter"/>
</dbReference>
<sequence>MFINPSQKEVLTVQLESVVFLVVFTNVNVLNNSILPRMANFHGHVLLLTIFLSFCLLLAFLSINEGEKSVQLYSKRVTFNLEEAVLQPLSESAPNVTISPTKETTLTPNASTTTSSLADTTTAEDTTTAVNSNVLTCILKPVNLWDPEIKDYIDPKNKPSCTPNPTVEQATELIDGVVIQTKSSYENCSARCLFQVDDWHYTSSGWSPLEDFKPECDIIETRCDHPSKPANETYNYLHPYIYERKDDTNYAQHPKNVTEIPDRKITTQEERPNVYVIVFDSTSSSNFLRSMNKTVELMSNTHKAVVFRYNNKNGLNSRPNSWALLLGKQVYDLARNPYTDEILPDYTLSESCERTVDDLDYWMFKFRDMGYHTLQADDWLGASINWPNCEGFSRAPAKHYMKPFQKRTEEGEGSVIRHNVKALCRETYEDTTLYLDQFMSAYKNESQIGFIWNNDLAHFSINGLFHSDERFYQMLHKHEERLNNAFVILMGDHGLRFGGFRNTKVGEIEDNNPFLMVSVPVQYRNSKLLNVMHNNAQKLITHYDTYASLMELTELVKENRLDDLLNPKAEIFKKGHGSSYLRPNMIEPRNCKTLRIPFEYCLCHKEFEDPLEPESDLVQKISDHVLDHFVSMVEAENKTSLCSNMSIQYNMSKAERFVLDTEKEIYRLTLTLNPSDGIFTGYVEVVRADDKVTFSVVTERFERVNQYGEQGHCVEDFEHLRPLCYCKEQLKK</sequence>
<feature type="compositionally biased region" description="Low complexity" evidence="1">
    <location>
        <begin position="104"/>
        <end position="120"/>
    </location>
</feature>